<evidence type="ECO:0000313" key="21">
    <source>
        <dbReference type="Proteomes" id="UP000285290"/>
    </source>
</evidence>
<feature type="transmembrane region" description="Helical" evidence="13">
    <location>
        <begin position="21"/>
        <end position="39"/>
    </location>
</feature>
<feature type="transmembrane region" description="Helical" evidence="13">
    <location>
        <begin position="141"/>
        <end position="166"/>
    </location>
</feature>
<dbReference type="PIRSF" id="PIRSF006603">
    <property type="entry name" value="DinF"/>
    <property type="match status" value="1"/>
</dbReference>
<dbReference type="OrthoDB" id="9776324at2"/>
<dbReference type="EMBL" id="QSEN01000002">
    <property type="protein sequence ID" value="RGZ76646.1"/>
    <property type="molecule type" value="Genomic_DNA"/>
</dbReference>
<dbReference type="GO" id="GO:0006811">
    <property type="term" value="P:monoatomic ion transport"/>
    <property type="evidence" value="ECO:0007669"/>
    <property type="project" value="UniProtKB-KW"/>
</dbReference>
<keyword evidence="9 13" id="KW-1133">Transmembrane helix</keyword>
<evidence type="ECO:0000256" key="11">
    <source>
        <dbReference type="ARBA" id="ARBA00023136"/>
    </source>
</evidence>
<dbReference type="Proteomes" id="UP000266698">
    <property type="component" value="Unassembled WGS sequence"/>
</dbReference>
<dbReference type="InterPro" id="IPR048279">
    <property type="entry name" value="MdtK-like"/>
</dbReference>
<name>A0A173TEH0_9FIRM</name>
<dbReference type="EMBL" id="QSKC01000004">
    <property type="protein sequence ID" value="RHE33142.1"/>
    <property type="molecule type" value="Genomic_DNA"/>
</dbReference>
<dbReference type="RefSeq" id="WP_012741882.1">
    <property type="nucleotide sequence ID" value="NZ_CP092643.1"/>
</dbReference>
<keyword evidence="10" id="KW-0406">Ion transport</keyword>
<sequence length="448" mass="48635">MKSRATQTKELDMVNGPLARKILIYSIPLMFSNLLQVFFNMTDVAVVGKFAGARALGSVGSTTIIITLTTGILLGMGGGVNAVTALHMGAEDYQRVHKTVHTSVILCFIAGLLLLVAGMAFSKPLLEVMNTKPELIDGATAYLMIYLCGSPALALYNFGNGVLSAVGDTKRPLIYLSISGIINIVLNLFFVIVCRLGVIGVAIASIIAQYISAALIIRFLMKTYGSYGLRMKDIAIDRDAAAAVLRIGVPAAIQYSLFAIANICIQTSINSFSHVVVEGNSAATNADSLIYDMMAAFYTACTSFIAQNLGARKKERVLRTFFITLAYSFLMGLVLGVALFIFQRPFLLLFTSDDAVIHYGQIRIGVMAFVYCVSAFMDNATAAARGIGKSVAPTIIVVMGSVVFRIIWLLTVFAYFKTLQSLYLIYVISWTLTAIAGNIYFAYHYRRI</sequence>
<evidence type="ECO:0000256" key="3">
    <source>
        <dbReference type="ARBA" id="ARBA00010199"/>
    </source>
</evidence>
<feature type="transmembrane region" description="Helical" evidence="13">
    <location>
        <begin position="173"/>
        <end position="193"/>
    </location>
</feature>
<dbReference type="InterPro" id="IPR050222">
    <property type="entry name" value="MATE_MdtK"/>
</dbReference>
<evidence type="ECO:0000256" key="12">
    <source>
        <dbReference type="ARBA" id="ARBA00031636"/>
    </source>
</evidence>
<dbReference type="Pfam" id="PF01554">
    <property type="entry name" value="MatE"/>
    <property type="match status" value="2"/>
</dbReference>
<dbReference type="Proteomes" id="UP000283431">
    <property type="component" value="Unassembled WGS sequence"/>
</dbReference>
<dbReference type="PANTHER" id="PTHR43298:SF2">
    <property type="entry name" value="FMN_FAD EXPORTER YEEO-RELATED"/>
    <property type="match status" value="1"/>
</dbReference>
<evidence type="ECO:0000256" key="1">
    <source>
        <dbReference type="ARBA" id="ARBA00003408"/>
    </source>
</evidence>
<dbReference type="OMA" id="MDGIWLA"/>
<evidence type="ECO:0000256" key="8">
    <source>
        <dbReference type="ARBA" id="ARBA00022692"/>
    </source>
</evidence>
<keyword evidence="7" id="KW-1003">Cell membrane</keyword>
<comment type="function">
    <text evidence="1">Multidrug efflux pump.</text>
</comment>
<evidence type="ECO:0000313" key="14">
    <source>
        <dbReference type="EMBL" id="CUN00526.1"/>
    </source>
</evidence>
<protein>
    <recommendedName>
        <fullName evidence="4">Probable multidrug resistance protein NorM</fullName>
    </recommendedName>
    <alternativeName>
        <fullName evidence="12">Multidrug-efflux transporter</fullName>
    </alternativeName>
</protein>
<reference evidence="14 18" key="1">
    <citation type="submission" date="2015-09" db="EMBL/GenBank/DDBJ databases">
        <authorList>
            <consortium name="Pathogen Informatics"/>
        </authorList>
    </citation>
    <scope>NUCLEOTIDE SEQUENCE [LARGE SCALE GENOMIC DNA]</scope>
    <source>
        <strain evidence="14 18">2789STDY5834968</strain>
    </source>
</reference>
<organism evidence="14 18">
    <name type="scientific">Agathobacter rectalis</name>
    <dbReference type="NCBI Taxonomy" id="39491"/>
    <lineage>
        <taxon>Bacteria</taxon>
        <taxon>Bacillati</taxon>
        <taxon>Bacillota</taxon>
        <taxon>Clostridia</taxon>
        <taxon>Lachnospirales</taxon>
        <taxon>Lachnospiraceae</taxon>
        <taxon>Agathobacter</taxon>
    </lineage>
</organism>
<evidence type="ECO:0000256" key="13">
    <source>
        <dbReference type="SAM" id="Phobius"/>
    </source>
</evidence>
<dbReference type="AlphaFoldDB" id="A0A173TEH0"/>
<evidence type="ECO:0000256" key="5">
    <source>
        <dbReference type="ARBA" id="ARBA00022448"/>
    </source>
</evidence>
<dbReference type="EMBL" id="CYXM01000006">
    <property type="protein sequence ID" value="CUN00526.1"/>
    <property type="molecule type" value="Genomic_DNA"/>
</dbReference>
<dbReference type="InterPro" id="IPR002528">
    <property type="entry name" value="MATE_fam"/>
</dbReference>
<keyword evidence="11 13" id="KW-0472">Membrane</keyword>
<feature type="transmembrane region" description="Helical" evidence="13">
    <location>
        <begin position="422"/>
        <end position="443"/>
    </location>
</feature>
<comment type="subcellular location">
    <subcellularLocation>
        <location evidence="2">Cell membrane</location>
        <topology evidence="2">Multi-pass membrane protein</topology>
    </subcellularLocation>
</comment>
<evidence type="ECO:0000313" key="16">
    <source>
        <dbReference type="EMBL" id="RHE33142.1"/>
    </source>
</evidence>
<dbReference type="CDD" id="cd13138">
    <property type="entry name" value="MATE_yoeA_like"/>
    <property type="match status" value="1"/>
</dbReference>
<evidence type="ECO:0000313" key="17">
    <source>
        <dbReference type="EMBL" id="RHL80032.1"/>
    </source>
</evidence>
<reference evidence="19 20" key="2">
    <citation type="submission" date="2018-08" db="EMBL/GenBank/DDBJ databases">
        <title>A genome reference for cultivated species of the human gut microbiota.</title>
        <authorList>
            <person name="Zou Y."/>
            <person name="Xue W."/>
            <person name="Luo G."/>
        </authorList>
    </citation>
    <scope>NUCLEOTIDE SEQUENCE [LARGE SCALE GENOMIC DNA]</scope>
    <source>
        <strain evidence="17 19">AF36-2BH</strain>
        <strain evidence="16 21">AM29-10</strain>
        <strain evidence="15 20">AM48-7</strain>
    </source>
</reference>
<dbReference type="GeneID" id="86987877"/>
<evidence type="ECO:0000256" key="10">
    <source>
        <dbReference type="ARBA" id="ARBA00023065"/>
    </source>
</evidence>
<keyword evidence="6" id="KW-0050">Antiport</keyword>
<feature type="transmembrane region" description="Helical" evidence="13">
    <location>
        <begin position="362"/>
        <end position="383"/>
    </location>
</feature>
<feature type="transmembrane region" description="Helical" evidence="13">
    <location>
        <begin position="100"/>
        <end position="121"/>
    </location>
</feature>
<dbReference type="PANTHER" id="PTHR43298">
    <property type="entry name" value="MULTIDRUG RESISTANCE PROTEIN NORM-RELATED"/>
    <property type="match status" value="1"/>
</dbReference>
<gene>
    <name evidence="14" type="primary">mepA_4</name>
    <name evidence="17" type="ORF">DW001_06710</name>
    <name evidence="16" type="ORF">DW753_04500</name>
    <name evidence="15" type="ORF">DW975_02250</name>
    <name evidence="14" type="ORF">ERS852580_01538</name>
</gene>
<feature type="transmembrane region" description="Helical" evidence="13">
    <location>
        <begin position="395"/>
        <end position="416"/>
    </location>
</feature>
<evidence type="ECO:0000256" key="4">
    <source>
        <dbReference type="ARBA" id="ARBA00020268"/>
    </source>
</evidence>
<proteinExistence type="inferred from homology"/>
<dbReference type="EMBL" id="QRPB01000006">
    <property type="protein sequence ID" value="RHL80032.1"/>
    <property type="molecule type" value="Genomic_DNA"/>
</dbReference>
<dbReference type="GO" id="GO:0005886">
    <property type="term" value="C:plasma membrane"/>
    <property type="evidence" value="ECO:0007669"/>
    <property type="project" value="UniProtKB-SubCell"/>
</dbReference>
<accession>A0A173TEH0</accession>
<evidence type="ECO:0000313" key="18">
    <source>
        <dbReference type="Proteomes" id="UP000095673"/>
    </source>
</evidence>
<dbReference type="GO" id="GO:0042910">
    <property type="term" value="F:xenobiotic transmembrane transporter activity"/>
    <property type="evidence" value="ECO:0007669"/>
    <property type="project" value="InterPro"/>
</dbReference>
<evidence type="ECO:0000256" key="7">
    <source>
        <dbReference type="ARBA" id="ARBA00022475"/>
    </source>
</evidence>
<evidence type="ECO:0000313" key="19">
    <source>
        <dbReference type="Proteomes" id="UP000266698"/>
    </source>
</evidence>
<dbReference type="Proteomes" id="UP000095673">
    <property type="component" value="Unassembled WGS sequence"/>
</dbReference>
<feature type="transmembrane region" description="Helical" evidence="13">
    <location>
        <begin position="199"/>
        <end position="221"/>
    </location>
</feature>
<dbReference type="GO" id="GO:0015297">
    <property type="term" value="F:antiporter activity"/>
    <property type="evidence" value="ECO:0007669"/>
    <property type="project" value="UniProtKB-KW"/>
</dbReference>
<evidence type="ECO:0000256" key="6">
    <source>
        <dbReference type="ARBA" id="ARBA00022449"/>
    </source>
</evidence>
<keyword evidence="5" id="KW-0813">Transport</keyword>
<dbReference type="Proteomes" id="UP000285290">
    <property type="component" value="Unassembled WGS sequence"/>
</dbReference>
<keyword evidence="8 13" id="KW-0812">Transmembrane</keyword>
<evidence type="ECO:0000313" key="15">
    <source>
        <dbReference type="EMBL" id="RGZ76646.1"/>
    </source>
</evidence>
<evidence type="ECO:0000256" key="2">
    <source>
        <dbReference type="ARBA" id="ARBA00004651"/>
    </source>
</evidence>
<evidence type="ECO:0000313" key="20">
    <source>
        <dbReference type="Proteomes" id="UP000283431"/>
    </source>
</evidence>
<feature type="transmembrane region" description="Helical" evidence="13">
    <location>
        <begin position="59"/>
        <end position="88"/>
    </location>
</feature>
<evidence type="ECO:0000256" key="9">
    <source>
        <dbReference type="ARBA" id="ARBA00022989"/>
    </source>
</evidence>
<feature type="transmembrane region" description="Helical" evidence="13">
    <location>
        <begin position="321"/>
        <end position="342"/>
    </location>
</feature>
<dbReference type="NCBIfam" id="TIGR00797">
    <property type="entry name" value="matE"/>
    <property type="match status" value="1"/>
</dbReference>
<feature type="transmembrane region" description="Helical" evidence="13">
    <location>
        <begin position="242"/>
        <end position="269"/>
    </location>
</feature>
<comment type="similarity">
    <text evidence="3">Belongs to the multi antimicrobial extrusion (MATE) (TC 2.A.66.1) family.</text>
</comment>
<feature type="transmembrane region" description="Helical" evidence="13">
    <location>
        <begin position="289"/>
        <end position="309"/>
    </location>
</feature>